<dbReference type="AlphaFoldDB" id="A0AAV0X3C4"/>
<accession>A0AAV0X3C4</accession>
<dbReference type="InterPro" id="IPR050951">
    <property type="entry name" value="Retrovirus_Pol_polyprotein"/>
</dbReference>
<evidence type="ECO:0000259" key="1">
    <source>
        <dbReference type="PROSITE" id="PS50994"/>
    </source>
</evidence>
<dbReference type="Gene3D" id="2.30.30.850">
    <property type="match status" value="1"/>
</dbReference>
<proteinExistence type="predicted"/>
<name>A0AAV0X3C4_9HEMI</name>
<sequence>MTNGALERSHKILAEYLRHYVSKSLDNWDELLPYAMFVYNSTEHTSTRYQPYALLYGKNINIPVKLKAKPEPRYNYDDNVYDLKQKFQEAHQIARNRLIKNKEVNKRYYDKKTNTEELKINDMILLKDHTQRNKLSPLWKGPYEVLDVLDSENVVMSRNRNKVTVHKNDVKLYYEDNNMDNEEVE</sequence>
<gene>
    <name evidence="2" type="ORF">MEUPH1_LOCUS17728</name>
</gene>
<dbReference type="GO" id="GO:0015074">
    <property type="term" value="P:DNA integration"/>
    <property type="evidence" value="ECO:0007669"/>
    <property type="project" value="InterPro"/>
</dbReference>
<dbReference type="InterPro" id="IPR036397">
    <property type="entry name" value="RNaseH_sf"/>
</dbReference>
<dbReference type="Gene3D" id="3.30.420.10">
    <property type="entry name" value="Ribonuclease H-like superfamily/Ribonuclease H"/>
    <property type="match status" value="1"/>
</dbReference>
<dbReference type="InterPro" id="IPR012337">
    <property type="entry name" value="RNaseH-like_sf"/>
</dbReference>
<dbReference type="GO" id="GO:0003676">
    <property type="term" value="F:nucleic acid binding"/>
    <property type="evidence" value="ECO:0007669"/>
    <property type="project" value="InterPro"/>
</dbReference>
<dbReference type="SUPFAM" id="SSF53098">
    <property type="entry name" value="Ribonuclease H-like"/>
    <property type="match status" value="1"/>
</dbReference>
<organism evidence="2 3">
    <name type="scientific">Macrosiphum euphorbiae</name>
    <name type="common">potato aphid</name>
    <dbReference type="NCBI Taxonomy" id="13131"/>
    <lineage>
        <taxon>Eukaryota</taxon>
        <taxon>Metazoa</taxon>
        <taxon>Ecdysozoa</taxon>
        <taxon>Arthropoda</taxon>
        <taxon>Hexapoda</taxon>
        <taxon>Insecta</taxon>
        <taxon>Pterygota</taxon>
        <taxon>Neoptera</taxon>
        <taxon>Paraneoptera</taxon>
        <taxon>Hemiptera</taxon>
        <taxon>Sternorrhyncha</taxon>
        <taxon>Aphidomorpha</taxon>
        <taxon>Aphidoidea</taxon>
        <taxon>Aphididae</taxon>
        <taxon>Macrosiphini</taxon>
        <taxon>Macrosiphum</taxon>
    </lineage>
</organism>
<reference evidence="2 3" key="1">
    <citation type="submission" date="2023-01" db="EMBL/GenBank/DDBJ databases">
        <authorList>
            <person name="Whitehead M."/>
        </authorList>
    </citation>
    <scope>NUCLEOTIDE SEQUENCE [LARGE SCALE GENOMIC DNA]</scope>
</reference>
<evidence type="ECO:0000313" key="3">
    <source>
        <dbReference type="Proteomes" id="UP001160148"/>
    </source>
</evidence>
<dbReference type="Proteomes" id="UP001160148">
    <property type="component" value="Unassembled WGS sequence"/>
</dbReference>
<dbReference type="PANTHER" id="PTHR37984">
    <property type="entry name" value="PROTEIN CBG26694"/>
    <property type="match status" value="1"/>
</dbReference>
<feature type="domain" description="Integrase catalytic" evidence="1">
    <location>
        <begin position="1"/>
        <end position="59"/>
    </location>
</feature>
<keyword evidence="3" id="KW-1185">Reference proteome</keyword>
<comment type="caution">
    <text evidence="2">The sequence shown here is derived from an EMBL/GenBank/DDBJ whole genome shotgun (WGS) entry which is preliminary data.</text>
</comment>
<dbReference type="PANTHER" id="PTHR37984:SF15">
    <property type="entry name" value="INTEGRASE CATALYTIC DOMAIN-CONTAINING PROTEIN"/>
    <property type="match status" value="1"/>
</dbReference>
<dbReference type="PROSITE" id="PS50994">
    <property type="entry name" value="INTEGRASE"/>
    <property type="match status" value="1"/>
</dbReference>
<dbReference type="EMBL" id="CARXXK010000003">
    <property type="protein sequence ID" value="CAI6362678.1"/>
    <property type="molecule type" value="Genomic_DNA"/>
</dbReference>
<evidence type="ECO:0000313" key="2">
    <source>
        <dbReference type="EMBL" id="CAI6362678.1"/>
    </source>
</evidence>
<dbReference type="InterPro" id="IPR001584">
    <property type="entry name" value="Integrase_cat-core"/>
</dbReference>
<protein>
    <recommendedName>
        <fullName evidence="1">Integrase catalytic domain-containing protein</fullName>
    </recommendedName>
</protein>